<dbReference type="OrthoDB" id="6752614at2759"/>
<sequence length="153" mass="17012">MISHNVLTGIAAISTASRSSCLSTFESHYLMEPGWLRETGSAANKNRAELRILDEGMQIEVLEQFAATSTLSLRKASAVTGICPESVRKVIKLHKRIQFCEEMAEKIRTTPEIYILGDAVTGPLFIQQNLNGELYLELLQNVAESLIVQEMEN</sequence>
<proteinExistence type="predicted"/>
<dbReference type="Proteomes" id="UP000801492">
    <property type="component" value="Unassembled WGS sequence"/>
</dbReference>
<comment type="caution">
    <text evidence="1">The sequence shown here is derived from an EMBL/GenBank/DDBJ whole genome shotgun (WGS) entry which is preliminary data.</text>
</comment>
<dbReference type="AlphaFoldDB" id="A0A8K0CLR4"/>
<organism evidence="1 2">
    <name type="scientific">Ignelater luminosus</name>
    <name type="common">Cucubano</name>
    <name type="synonym">Pyrophorus luminosus</name>
    <dbReference type="NCBI Taxonomy" id="2038154"/>
    <lineage>
        <taxon>Eukaryota</taxon>
        <taxon>Metazoa</taxon>
        <taxon>Ecdysozoa</taxon>
        <taxon>Arthropoda</taxon>
        <taxon>Hexapoda</taxon>
        <taxon>Insecta</taxon>
        <taxon>Pterygota</taxon>
        <taxon>Neoptera</taxon>
        <taxon>Endopterygota</taxon>
        <taxon>Coleoptera</taxon>
        <taxon>Polyphaga</taxon>
        <taxon>Elateriformia</taxon>
        <taxon>Elateroidea</taxon>
        <taxon>Elateridae</taxon>
        <taxon>Agrypninae</taxon>
        <taxon>Pyrophorini</taxon>
        <taxon>Ignelater</taxon>
    </lineage>
</organism>
<accession>A0A8K0CLR4</accession>
<evidence type="ECO:0000313" key="2">
    <source>
        <dbReference type="Proteomes" id="UP000801492"/>
    </source>
</evidence>
<gene>
    <name evidence="1" type="ORF">ILUMI_18822</name>
</gene>
<name>A0A8K0CLR4_IGNLU</name>
<evidence type="ECO:0000313" key="1">
    <source>
        <dbReference type="EMBL" id="KAF2887351.1"/>
    </source>
</evidence>
<reference evidence="1" key="1">
    <citation type="submission" date="2019-08" db="EMBL/GenBank/DDBJ databases">
        <title>The genome of the North American firefly Photinus pyralis.</title>
        <authorList>
            <consortium name="Photinus pyralis genome working group"/>
            <person name="Fallon T.R."/>
            <person name="Sander Lower S.E."/>
            <person name="Weng J.-K."/>
        </authorList>
    </citation>
    <scope>NUCLEOTIDE SEQUENCE</scope>
    <source>
        <strain evidence="1">TRF0915ILg1</strain>
        <tissue evidence="1">Whole body</tissue>
    </source>
</reference>
<keyword evidence="2" id="KW-1185">Reference proteome</keyword>
<dbReference type="EMBL" id="VTPC01083933">
    <property type="protein sequence ID" value="KAF2887351.1"/>
    <property type="molecule type" value="Genomic_DNA"/>
</dbReference>
<protein>
    <submittedName>
        <fullName evidence="1">Uncharacterized protein</fullName>
    </submittedName>
</protein>